<evidence type="ECO:0000256" key="1">
    <source>
        <dbReference type="ARBA" id="ARBA00011076"/>
    </source>
</evidence>
<protein>
    <recommendedName>
        <fullName evidence="3 6">Glutaminase</fullName>
        <ecNumber evidence="3 6">3.5.1.2</ecNumber>
    </recommendedName>
</protein>
<sequence>MSKKQVDFESVLKHIYIELNKEVDRGQVASYIPELENVNPKHFGIHLRPIDDSSIGIGDFCTPFSIQSICKVLSLAHALQLLGADLWKRVGVDPTHEPFNFLSLTEKGNGIPNNPFINAGALVICDMLYSQLENPEKDFLDFVRNLSNDNSIDYDKKVYESEKTNGHRNHATASLLKSLNNLHNDVEQVLDFYYLQCSLRMSCEQLSKSFYFLMNGGKNIVGKEFLSPSQTKRLNAIMLTCGFYNDVGGFAFNVGLPAKSGVGGGIIAIHPKKYCIATWSPGLNQKGNSLLGIKALEMFTTETELSIF</sequence>
<dbReference type="PANTHER" id="PTHR12544:SF29">
    <property type="entry name" value="GLUTAMINASE"/>
    <property type="match status" value="1"/>
</dbReference>
<dbReference type="HAMAP" id="MF_00313">
    <property type="entry name" value="Glutaminase"/>
    <property type="match status" value="1"/>
</dbReference>
<dbReference type="EMBL" id="JARFVB010000008">
    <property type="protein sequence ID" value="MDF0717144.1"/>
    <property type="molecule type" value="Genomic_DNA"/>
</dbReference>
<dbReference type="Pfam" id="PF04960">
    <property type="entry name" value="Glutaminase"/>
    <property type="match status" value="1"/>
</dbReference>
<dbReference type="EC" id="3.5.1.2" evidence="3 6"/>
<dbReference type="GO" id="GO:0004359">
    <property type="term" value="F:glutaminase activity"/>
    <property type="evidence" value="ECO:0007669"/>
    <property type="project" value="UniProtKB-EC"/>
</dbReference>
<feature type="binding site" evidence="6">
    <location>
        <position position="169"/>
    </location>
    <ligand>
        <name>substrate</name>
    </ligand>
</feature>
<dbReference type="Proteomes" id="UP001221366">
    <property type="component" value="Unassembled WGS sequence"/>
</dbReference>
<feature type="binding site" evidence="6">
    <location>
        <position position="244"/>
    </location>
    <ligand>
        <name>substrate</name>
    </ligand>
</feature>
<dbReference type="InterPro" id="IPR015868">
    <property type="entry name" value="Glutaminase"/>
</dbReference>
<feature type="binding site" evidence="6">
    <location>
        <position position="262"/>
    </location>
    <ligand>
        <name>substrate</name>
    </ligand>
</feature>
<evidence type="ECO:0000256" key="3">
    <source>
        <dbReference type="ARBA" id="ARBA00012918"/>
    </source>
</evidence>
<organism evidence="7 8">
    <name type="scientific">Flagellimonas yonaguniensis</name>
    <dbReference type="NCBI Taxonomy" id="3031325"/>
    <lineage>
        <taxon>Bacteria</taxon>
        <taxon>Pseudomonadati</taxon>
        <taxon>Bacteroidota</taxon>
        <taxon>Flavobacteriia</taxon>
        <taxon>Flavobacteriales</taxon>
        <taxon>Flavobacteriaceae</taxon>
        <taxon>Flagellimonas</taxon>
    </lineage>
</organism>
<comment type="caution">
    <text evidence="7">The sequence shown here is derived from an EMBL/GenBank/DDBJ whole genome shotgun (WGS) entry which is preliminary data.</text>
</comment>
<reference evidence="7 8" key="1">
    <citation type="submission" date="2023-03" db="EMBL/GenBank/DDBJ databases">
        <title>Muricauda XX sp. nov. and Muricauda XXX sp. nov., two novel species isolated from Okinawa Trough.</title>
        <authorList>
            <person name="Cao W."/>
            <person name="Deng X."/>
        </authorList>
    </citation>
    <scope>NUCLEOTIDE SEQUENCE [LARGE SCALE GENOMIC DNA]</scope>
    <source>
        <strain evidence="7 8">334s03</strain>
    </source>
</reference>
<comment type="similarity">
    <text evidence="1 6">Belongs to the glutaminase family.</text>
</comment>
<feature type="binding site" evidence="6">
    <location>
        <position position="118"/>
    </location>
    <ligand>
        <name>substrate</name>
    </ligand>
</feature>
<dbReference type="RefSeq" id="WP_275616300.1">
    <property type="nucleotide sequence ID" value="NZ_JARFVB010000008.1"/>
</dbReference>
<keyword evidence="6" id="KW-0007">Acetylation</keyword>
<dbReference type="PANTHER" id="PTHR12544">
    <property type="entry name" value="GLUTAMINASE"/>
    <property type="match status" value="1"/>
</dbReference>
<evidence type="ECO:0000313" key="7">
    <source>
        <dbReference type="EMBL" id="MDF0717144.1"/>
    </source>
</evidence>
<dbReference type="NCBIfam" id="TIGR03814">
    <property type="entry name" value="Gln_ase"/>
    <property type="match status" value="1"/>
</dbReference>
<feature type="binding site" evidence="6">
    <location>
        <position position="193"/>
    </location>
    <ligand>
        <name>substrate</name>
    </ligand>
</feature>
<evidence type="ECO:0000256" key="4">
    <source>
        <dbReference type="ARBA" id="ARBA00022801"/>
    </source>
</evidence>
<comment type="subunit">
    <text evidence="2 6">Homotetramer.</text>
</comment>
<dbReference type="Gene3D" id="3.40.710.10">
    <property type="entry name" value="DD-peptidase/beta-lactamase superfamily"/>
    <property type="match status" value="1"/>
</dbReference>
<keyword evidence="4 6" id="KW-0378">Hydrolase</keyword>
<proteinExistence type="inferred from homology"/>
<feature type="binding site" evidence="6">
    <location>
        <position position="68"/>
    </location>
    <ligand>
        <name>substrate</name>
    </ligand>
</feature>
<accession>A0ABT5Y120</accession>
<name>A0ABT5Y120_9FLAO</name>
<gene>
    <name evidence="6" type="primary">glsA</name>
    <name evidence="7" type="ORF">PY092_13355</name>
</gene>
<evidence type="ECO:0000313" key="8">
    <source>
        <dbReference type="Proteomes" id="UP001221366"/>
    </source>
</evidence>
<evidence type="ECO:0000256" key="2">
    <source>
        <dbReference type="ARBA" id="ARBA00011881"/>
    </source>
</evidence>
<keyword evidence="8" id="KW-1185">Reference proteome</keyword>
<dbReference type="NCBIfam" id="NF002133">
    <property type="entry name" value="PRK00971.1-2"/>
    <property type="match status" value="1"/>
</dbReference>
<evidence type="ECO:0000256" key="6">
    <source>
        <dbReference type="HAMAP-Rule" id="MF_00313"/>
    </source>
</evidence>
<dbReference type="InterPro" id="IPR012338">
    <property type="entry name" value="Beta-lactam/transpept-like"/>
</dbReference>
<feature type="binding site" evidence="6">
    <location>
        <position position="162"/>
    </location>
    <ligand>
        <name>substrate</name>
    </ligand>
</feature>
<dbReference type="SUPFAM" id="SSF56601">
    <property type="entry name" value="beta-lactamase/transpeptidase-like"/>
    <property type="match status" value="1"/>
</dbReference>
<evidence type="ECO:0000256" key="5">
    <source>
        <dbReference type="ARBA" id="ARBA00049534"/>
    </source>
</evidence>
<comment type="catalytic activity">
    <reaction evidence="5 6">
        <text>L-glutamine + H2O = L-glutamate + NH4(+)</text>
        <dbReference type="Rhea" id="RHEA:15889"/>
        <dbReference type="ChEBI" id="CHEBI:15377"/>
        <dbReference type="ChEBI" id="CHEBI:28938"/>
        <dbReference type="ChEBI" id="CHEBI:29985"/>
        <dbReference type="ChEBI" id="CHEBI:58359"/>
        <dbReference type="EC" id="3.5.1.2"/>
    </reaction>
</comment>